<name>A0A2G8LAH7_STIJA</name>
<dbReference type="Proteomes" id="UP000230750">
    <property type="component" value="Unassembled WGS sequence"/>
</dbReference>
<comment type="caution">
    <text evidence="2">The sequence shown here is derived from an EMBL/GenBank/DDBJ whole genome shotgun (WGS) entry which is preliminary data.</text>
</comment>
<dbReference type="EMBL" id="MRZV01000148">
    <property type="protein sequence ID" value="PIK57267.1"/>
    <property type="molecule type" value="Genomic_DNA"/>
</dbReference>
<feature type="transmembrane region" description="Helical" evidence="1">
    <location>
        <begin position="69"/>
        <end position="91"/>
    </location>
</feature>
<reference evidence="2 3" key="1">
    <citation type="journal article" date="2017" name="PLoS Biol.">
        <title>The sea cucumber genome provides insights into morphological evolution and visceral regeneration.</title>
        <authorList>
            <person name="Zhang X."/>
            <person name="Sun L."/>
            <person name="Yuan J."/>
            <person name="Sun Y."/>
            <person name="Gao Y."/>
            <person name="Zhang L."/>
            <person name="Li S."/>
            <person name="Dai H."/>
            <person name="Hamel J.F."/>
            <person name="Liu C."/>
            <person name="Yu Y."/>
            <person name="Liu S."/>
            <person name="Lin W."/>
            <person name="Guo K."/>
            <person name="Jin S."/>
            <person name="Xu P."/>
            <person name="Storey K.B."/>
            <person name="Huan P."/>
            <person name="Zhang T."/>
            <person name="Zhou Y."/>
            <person name="Zhang J."/>
            <person name="Lin C."/>
            <person name="Li X."/>
            <person name="Xing L."/>
            <person name="Huo D."/>
            <person name="Sun M."/>
            <person name="Wang L."/>
            <person name="Mercier A."/>
            <person name="Li F."/>
            <person name="Yang H."/>
            <person name="Xiang J."/>
        </authorList>
    </citation>
    <scope>NUCLEOTIDE SEQUENCE [LARGE SCALE GENOMIC DNA]</scope>
    <source>
        <strain evidence="2">Shaxun</strain>
        <tissue evidence="2">Muscle</tissue>
    </source>
</reference>
<gene>
    <name evidence="2" type="ORF">BSL78_05837</name>
</gene>
<proteinExistence type="predicted"/>
<dbReference type="AlphaFoldDB" id="A0A2G8LAH7"/>
<feature type="transmembrane region" description="Helical" evidence="1">
    <location>
        <begin position="142"/>
        <end position="162"/>
    </location>
</feature>
<keyword evidence="1" id="KW-0812">Transmembrane</keyword>
<keyword evidence="3" id="KW-1185">Reference proteome</keyword>
<evidence type="ECO:0000313" key="3">
    <source>
        <dbReference type="Proteomes" id="UP000230750"/>
    </source>
</evidence>
<protein>
    <submittedName>
        <fullName evidence="2">Uncharacterized protein</fullName>
    </submittedName>
</protein>
<keyword evidence="1" id="KW-0472">Membrane</keyword>
<organism evidence="2 3">
    <name type="scientific">Stichopus japonicus</name>
    <name type="common">Sea cucumber</name>
    <dbReference type="NCBI Taxonomy" id="307972"/>
    <lineage>
        <taxon>Eukaryota</taxon>
        <taxon>Metazoa</taxon>
        <taxon>Echinodermata</taxon>
        <taxon>Eleutherozoa</taxon>
        <taxon>Echinozoa</taxon>
        <taxon>Holothuroidea</taxon>
        <taxon>Aspidochirotacea</taxon>
        <taxon>Aspidochirotida</taxon>
        <taxon>Stichopodidae</taxon>
        <taxon>Apostichopus</taxon>
    </lineage>
</organism>
<keyword evidence="1" id="KW-1133">Transmembrane helix</keyword>
<evidence type="ECO:0000256" key="1">
    <source>
        <dbReference type="SAM" id="Phobius"/>
    </source>
</evidence>
<sequence length="234" mass="26992">MALYHLDVCGSFWLNLWESVRLLYVSASIFLEKKEERTVAFVREHVGELDNCIAECRQFYKEYLQFRRLFLPMFSLLLFSSAFGMTVFFTLNLVRNNDSNSSESQLVTIPPSTLTFRHLNFTSKCALYCTEADYMHVESAQLFTYSLSIFKIIMGIGVAILVSKGRDVRHNWDKFRLNINLMYEAKDRVFWERLVKFIDRLQPATGSDVIHTMIIPLVGLGIGLLSGNHLAAVH</sequence>
<accession>A0A2G8LAH7</accession>
<evidence type="ECO:0000313" key="2">
    <source>
        <dbReference type="EMBL" id="PIK57267.1"/>
    </source>
</evidence>